<dbReference type="EMBL" id="LN890655">
    <property type="protein sequence ID" value="CUS04592.2"/>
    <property type="molecule type" value="Genomic_DNA"/>
</dbReference>
<proteinExistence type="predicted"/>
<reference evidence="1" key="1">
    <citation type="submission" date="2016-01" db="EMBL/GenBank/DDBJ databases">
        <authorList>
            <person name="Mcilroy J.S."/>
            <person name="Karst M S."/>
            <person name="Albertsen M."/>
        </authorList>
    </citation>
    <scope>NUCLEOTIDE SEQUENCE</scope>
    <source>
        <strain evidence="1">Cfx-K</strain>
    </source>
</reference>
<dbReference type="KEGG" id="pbf:CFX0092_A2714"/>
<dbReference type="RefSeq" id="WP_157913141.1">
    <property type="nucleotide sequence ID" value="NZ_LN890655.1"/>
</dbReference>
<evidence type="ECO:0000313" key="2">
    <source>
        <dbReference type="Proteomes" id="UP000215027"/>
    </source>
</evidence>
<gene>
    <name evidence="1" type="ORF">CFX0092_A2714</name>
</gene>
<organism evidence="1 2">
    <name type="scientific">Candidatus Promineifilum breve</name>
    <dbReference type="NCBI Taxonomy" id="1806508"/>
    <lineage>
        <taxon>Bacteria</taxon>
        <taxon>Bacillati</taxon>
        <taxon>Chloroflexota</taxon>
        <taxon>Ardenticatenia</taxon>
        <taxon>Candidatus Promineifilales</taxon>
        <taxon>Candidatus Promineifilaceae</taxon>
        <taxon>Candidatus Promineifilum</taxon>
    </lineage>
</organism>
<sequence>MTWFLLFLGASVFSSIFVLAAGMLSSRMNRHEDLVETFSIDTREAPARSGIRTTD</sequence>
<name>A0A160T477_9CHLR</name>
<dbReference type="Proteomes" id="UP000215027">
    <property type="component" value="Chromosome I"/>
</dbReference>
<accession>A0A160T477</accession>
<evidence type="ECO:0000313" key="1">
    <source>
        <dbReference type="EMBL" id="CUS04592.2"/>
    </source>
</evidence>
<protein>
    <submittedName>
        <fullName evidence="1">Uncharacterized protein</fullName>
    </submittedName>
</protein>
<dbReference type="AlphaFoldDB" id="A0A160T477"/>
<keyword evidence="2" id="KW-1185">Reference proteome</keyword>